<gene>
    <name evidence="1" type="ORF">ENM15_07770</name>
</gene>
<dbReference type="EMBL" id="DRWR01000124">
    <property type="protein sequence ID" value="HHQ16692.1"/>
    <property type="molecule type" value="Genomic_DNA"/>
</dbReference>
<name>A0A7V5XHR4_9BACT</name>
<evidence type="ECO:0000313" key="1">
    <source>
        <dbReference type="EMBL" id="HHQ16692.1"/>
    </source>
</evidence>
<comment type="caution">
    <text evidence="1">The sequence shown here is derived from an EMBL/GenBank/DDBJ whole genome shotgun (WGS) entry which is preliminary data.</text>
</comment>
<proteinExistence type="predicted"/>
<sequence length="82" mass="9879">MEIKYDIDISNNIKKLEGLVKEFFPEFKAEIVYKNVQIDPNVHIEERLKKIKQELGGEFYEKLIERNKDDITFWEEVVKLYG</sequence>
<accession>A0A7V5XHR4</accession>
<organism evidence="1">
    <name type="scientific">Thermodesulfobacterium geofontis</name>
    <dbReference type="NCBI Taxonomy" id="1295609"/>
    <lineage>
        <taxon>Bacteria</taxon>
        <taxon>Pseudomonadati</taxon>
        <taxon>Thermodesulfobacteriota</taxon>
        <taxon>Thermodesulfobacteria</taxon>
        <taxon>Thermodesulfobacteriales</taxon>
        <taxon>Thermodesulfobacteriaceae</taxon>
        <taxon>Thermodesulfobacterium</taxon>
    </lineage>
</organism>
<reference evidence="1" key="1">
    <citation type="journal article" date="2020" name="mSystems">
        <title>Genome- and Community-Level Interaction Insights into Carbon Utilization and Element Cycling Functions of Hydrothermarchaeota in Hydrothermal Sediment.</title>
        <authorList>
            <person name="Zhou Z."/>
            <person name="Liu Y."/>
            <person name="Xu W."/>
            <person name="Pan J."/>
            <person name="Luo Z.H."/>
            <person name="Li M."/>
        </authorList>
    </citation>
    <scope>NUCLEOTIDE SEQUENCE [LARGE SCALE GENOMIC DNA]</scope>
    <source>
        <strain evidence="1">SpSt-106</strain>
    </source>
</reference>
<dbReference type="AlphaFoldDB" id="A0A7V5XHR4"/>
<protein>
    <submittedName>
        <fullName evidence="1">Uncharacterized protein</fullName>
    </submittedName>
</protein>